<dbReference type="EMBL" id="JAIZAY010000005">
    <property type="protein sequence ID" value="KAJ8041709.1"/>
    <property type="molecule type" value="Genomic_DNA"/>
</dbReference>
<evidence type="ECO:0000259" key="4">
    <source>
        <dbReference type="PROSITE" id="PS50825"/>
    </source>
</evidence>
<feature type="domain" description="HYR" evidence="4">
    <location>
        <begin position="294"/>
        <end position="376"/>
    </location>
</feature>
<feature type="domain" description="HYR" evidence="4">
    <location>
        <begin position="41"/>
        <end position="124"/>
    </location>
</feature>
<dbReference type="InterPro" id="IPR003410">
    <property type="entry name" value="HYR_dom"/>
</dbReference>
<keyword evidence="3" id="KW-0472">Membrane</keyword>
<dbReference type="PANTHER" id="PTHR24273">
    <property type="entry name" value="FI04643P-RELATED"/>
    <property type="match status" value="1"/>
</dbReference>
<dbReference type="AlphaFoldDB" id="A0A9Q1CBL9"/>
<reference evidence="5" key="1">
    <citation type="submission" date="2021-10" db="EMBL/GenBank/DDBJ databases">
        <title>Tropical sea cucumber genome reveals ecological adaptation and Cuvierian tubules defense mechanism.</title>
        <authorList>
            <person name="Chen T."/>
        </authorList>
    </citation>
    <scope>NUCLEOTIDE SEQUENCE</scope>
    <source>
        <strain evidence="5">Nanhai2018</strain>
        <tissue evidence="5">Muscle</tissue>
    </source>
</reference>
<gene>
    <name evidence="5" type="ORF">HOLleu_12599</name>
</gene>
<dbReference type="OrthoDB" id="6086738at2759"/>
<dbReference type="Proteomes" id="UP001152320">
    <property type="component" value="Chromosome 5"/>
</dbReference>
<evidence type="ECO:0000256" key="1">
    <source>
        <dbReference type="ARBA" id="ARBA00022737"/>
    </source>
</evidence>
<keyword evidence="6" id="KW-1185">Reference proteome</keyword>
<evidence type="ECO:0000256" key="2">
    <source>
        <dbReference type="SAM" id="MobiDB-lite"/>
    </source>
</evidence>
<feature type="region of interest" description="Disordered" evidence="2">
    <location>
        <begin position="157"/>
        <end position="176"/>
    </location>
</feature>
<keyword evidence="1" id="KW-0677">Repeat</keyword>
<protein>
    <submittedName>
        <fullName evidence="5">Hyalin</fullName>
    </submittedName>
</protein>
<dbReference type="Pfam" id="PF02494">
    <property type="entry name" value="HYR"/>
    <property type="match status" value="5"/>
</dbReference>
<evidence type="ECO:0000313" key="5">
    <source>
        <dbReference type="EMBL" id="KAJ8041709.1"/>
    </source>
</evidence>
<sequence length="521" mass="56541">MRDTAKRIAFNGAVCFSSFSSECNLISKLLNLLVHSFVLSVDDIPPTVNCTDDISITAPSGVNAVPVVWEEPTAIDNSGEEIVQIRRSHDPGSTFPIGETTVMYIFLDSTGNAAECMFNVLVLQAVDDVPPTVHCLDDITITVPSGTTSQSVVWKEPSATDNSGEEPIRISSHDPGFPFPIGETTVTYTFIDSAGNIAQCIFKVILLEEVDDVPPTVNCTDDIIETVPKGTTSQAVAWEEPTAYDNSGEEPLHIRSHDPGFTFPIGETTVTYTFVDATGNTAECSFKIILQEEVDEVPPIVNCTGDITETVPRGTSFHTVSWEEPTAYDNSGDEPLQIRSHDPGSRFPIGRSTVTYSFVDSSGNTANCTFEVILLEAVGPVVTMCPFSKTVVTCNSESVVSWIPPKVLDDNSKVTTSSSHSPGDLFETGESEVTYTFTNQSGNVIAQCSFTIVVEKQTENCRTESFIIYIVIAVGVFLAVFLTVTLMIFFLKLCHHVKYSVSSGKGKNDVQMLRVTRRGAV</sequence>
<name>A0A9Q1CBL9_HOLLE</name>
<evidence type="ECO:0000313" key="6">
    <source>
        <dbReference type="Proteomes" id="UP001152320"/>
    </source>
</evidence>
<feature type="transmembrane region" description="Helical" evidence="3">
    <location>
        <begin position="466"/>
        <end position="491"/>
    </location>
</feature>
<accession>A0A9Q1CBL9</accession>
<keyword evidence="3" id="KW-1133">Transmembrane helix</keyword>
<evidence type="ECO:0000256" key="3">
    <source>
        <dbReference type="SAM" id="Phobius"/>
    </source>
</evidence>
<keyword evidence="3" id="KW-0812">Transmembrane</keyword>
<feature type="domain" description="HYR" evidence="4">
    <location>
        <begin position="210"/>
        <end position="292"/>
    </location>
</feature>
<proteinExistence type="predicted"/>
<dbReference type="PROSITE" id="PS50825">
    <property type="entry name" value="HYR"/>
    <property type="match status" value="5"/>
</dbReference>
<organism evidence="5 6">
    <name type="scientific">Holothuria leucospilota</name>
    <name type="common">Black long sea cucumber</name>
    <name type="synonym">Mertensiothuria leucospilota</name>
    <dbReference type="NCBI Taxonomy" id="206669"/>
    <lineage>
        <taxon>Eukaryota</taxon>
        <taxon>Metazoa</taxon>
        <taxon>Echinodermata</taxon>
        <taxon>Eleutherozoa</taxon>
        <taxon>Echinozoa</taxon>
        <taxon>Holothuroidea</taxon>
        <taxon>Aspidochirotacea</taxon>
        <taxon>Aspidochirotida</taxon>
        <taxon>Holothuriidae</taxon>
        <taxon>Holothuria</taxon>
    </lineage>
</organism>
<feature type="domain" description="HYR" evidence="4">
    <location>
        <begin position="377"/>
        <end position="456"/>
    </location>
</feature>
<feature type="domain" description="HYR" evidence="4">
    <location>
        <begin position="126"/>
        <end position="208"/>
    </location>
</feature>
<dbReference type="PANTHER" id="PTHR24273:SF32">
    <property type="entry name" value="HYALIN"/>
    <property type="match status" value="1"/>
</dbReference>
<comment type="caution">
    <text evidence="5">The sequence shown here is derived from an EMBL/GenBank/DDBJ whole genome shotgun (WGS) entry which is preliminary data.</text>
</comment>